<feature type="transmembrane region" description="Helical" evidence="7">
    <location>
        <begin position="77"/>
        <end position="98"/>
    </location>
</feature>
<reference evidence="9 10" key="1">
    <citation type="submission" date="2019-03" db="EMBL/GenBank/DDBJ databases">
        <title>Metabolic potential of uncultured bacteria and archaea associated with petroleum seepage in deep-sea sediments.</title>
        <authorList>
            <person name="Dong X."/>
            <person name="Hubert C."/>
        </authorList>
    </citation>
    <scope>NUCLEOTIDE SEQUENCE [LARGE SCALE GENOMIC DNA]</scope>
    <source>
        <strain evidence="9">E29_bin28</strain>
    </source>
</reference>
<evidence type="ECO:0000313" key="9">
    <source>
        <dbReference type="EMBL" id="TET92444.1"/>
    </source>
</evidence>
<name>A0A523YLJ7_UNCAE</name>
<keyword evidence="3" id="KW-1003">Cell membrane</keyword>
<comment type="subcellular location">
    <subcellularLocation>
        <location evidence="1 7">Cell membrane</location>
        <topology evidence="1 7">Multi-pass membrane protein</topology>
    </subcellularLocation>
</comment>
<protein>
    <submittedName>
        <fullName evidence="9">Sugar ABC transporter permease</fullName>
    </submittedName>
</protein>
<sequence length="298" mass="34998">MMKDSSTGTTRTLSQYLYVLPPVIVIVVFIIIPIFYAIDLSFYNVHLIKPRVKLVWLDNYFRIFRNKTFWEIFYNSIRWMGFGALATLLIGLGLGMFLNLEFRFNSVVRSLIFIPWIMPEVCAAFAWRWMLNSEMGVINEVLGRLNLISRYVAWLAEPNMVLYVCLWVAIWRIYPFISLMILATLHGIPREFYEAGAIDGANFWQRFCYLTFPQLRYALTIGALLTVIWLMNSFTTVFIMTEGGPLHYSEILPVLIYKMAFQSYRLSRAAALSLINFGILLTFSLLYLWVFRRQWRQV</sequence>
<evidence type="ECO:0000259" key="8">
    <source>
        <dbReference type="PROSITE" id="PS50928"/>
    </source>
</evidence>
<feature type="domain" description="ABC transmembrane type-1" evidence="8">
    <location>
        <begin position="73"/>
        <end position="287"/>
    </location>
</feature>
<dbReference type="GO" id="GO:0055085">
    <property type="term" value="P:transmembrane transport"/>
    <property type="evidence" value="ECO:0007669"/>
    <property type="project" value="InterPro"/>
</dbReference>
<dbReference type="PANTHER" id="PTHR43005:SF1">
    <property type="entry name" value="SPERMIDINE_PUTRESCINE TRANSPORT SYSTEM PERMEASE PROTEIN"/>
    <property type="match status" value="1"/>
</dbReference>
<comment type="caution">
    <text evidence="9">The sequence shown here is derived from an EMBL/GenBank/DDBJ whole genome shotgun (WGS) entry which is preliminary data.</text>
</comment>
<keyword evidence="4 7" id="KW-0812">Transmembrane</keyword>
<evidence type="ECO:0000256" key="5">
    <source>
        <dbReference type="ARBA" id="ARBA00022989"/>
    </source>
</evidence>
<feature type="transmembrane region" description="Helical" evidence="7">
    <location>
        <begin position="215"/>
        <end position="240"/>
    </location>
</feature>
<dbReference type="PROSITE" id="PS50928">
    <property type="entry name" value="ABC_TM1"/>
    <property type="match status" value="1"/>
</dbReference>
<feature type="transmembrane region" description="Helical" evidence="7">
    <location>
        <begin position="160"/>
        <end position="183"/>
    </location>
</feature>
<gene>
    <name evidence="9" type="ORF">E3J33_03750</name>
</gene>
<dbReference type="AlphaFoldDB" id="A0A523YLJ7"/>
<dbReference type="GO" id="GO:0005886">
    <property type="term" value="C:plasma membrane"/>
    <property type="evidence" value="ECO:0007669"/>
    <property type="project" value="UniProtKB-SubCell"/>
</dbReference>
<organism evidence="9 10">
    <name type="scientific">Aerophobetes bacterium</name>
    <dbReference type="NCBI Taxonomy" id="2030807"/>
    <lineage>
        <taxon>Bacteria</taxon>
        <taxon>Candidatus Aerophobota</taxon>
    </lineage>
</organism>
<comment type="similarity">
    <text evidence="7">Belongs to the binding-protein-dependent transport system permease family.</text>
</comment>
<keyword evidence="2 7" id="KW-0813">Transport</keyword>
<evidence type="ECO:0000256" key="2">
    <source>
        <dbReference type="ARBA" id="ARBA00022448"/>
    </source>
</evidence>
<dbReference type="Gene3D" id="1.10.3720.10">
    <property type="entry name" value="MetI-like"/>
    <property type="match status" value="1"/>
</dbReference>
<dbReference type="PANTHER" id="PTHR43005">
    <property type="entry name" value="BLR7065 PROTEIN"/>
    <property type="match status" value="1"/>
</dbReference>
<dbReference type="Proteomes" id="UP000316925">
    <property type="component" value="Unassembled WGS sequence"/>
</dbReference>
<keyword evidence="6 7" id="KW-0472">Membrane</keyword>
<feature type="transmembrane region" description="Helical" evidence="7">
    <location>
        <begin position="16"/>
        <end position="38"/>
    </location>
</feature>
<evidence type="ECO:0000256" key="3">
    <source>
        <dbReference type="ARBA" id="ARBA00022475"/>
    </source>
</evidence>
<evidence type="ECO:0000313" key="10">
    <source>
        <dbReference type="Proteomes" id="UP000316925"/>
    </source>
</evidence>
<keyword evidence="5 7" id="KW-1133">Transmembrane helix</keyword>
<feature type="transmembrane region" description="Helical" evidence="7">
    <location>
        <begin position="269"/>
        <end position="290"/>
    </location>
</feature>
<proteinExistence type="inferred from homology"/>
<dbReference type="InterPro" id="IPR035906">
    <property type="entry name" value="MetI-like_sf"/>
</dbReference>
<evidence type="ECO:0000256" key="7">
    <source>
        <dbReference type="RuleBase" id="RU363032"/>
    </source>
</evidence>
<dbReference type="EMBL" id="SOIJ01000211">
    <property type="protein sequence ID" value="TET92444.1"/>
    <property type="molecule type" value="Genomic_DNA"/>
</dbReference>
<feature type="transmembrane region" description="Helical" evidence="7">
    <location>
        <begin position="110"/>
        <end position="130"/>
    </location>
</feature>
<evidence type="ECO:0000256" key="4">
    <source>
        <dbReference type="ARBA" id="ARBA00022692"/>
    </source>
</evidence>
<dbReference type="Pfam" id="PF00528">
    <property type="entry name" value="BPD_transp_1"/>
    <property type="match status" value="1"/>
</dbReference>
<dbReference type="SUPFAM" id="SSF161098">
    <property type="entry name" value="MetI-like"/>
    <property type="match status" value="1"/>
</dbReference>
<dbReference type="CDD" id="cd06261">
    <property type="entry name" value="TM_PBP2"/>
    <property type="match status" value="1"/>
</dbReference>
<dbReference type="InterPro" id="IPR000515">
    <property type="entry name" value="MetI-like"/>
</dbReference>
<evidence type="ECO:0000256" key="1">
    <source>
        <dbReference type="ARBA" id="ARBA00004651"/>
    </source>
</evidence>
<evidence type="ECO:0000256" key="6">
    <source>
        <dbReference type="ARBA" id="ARBA00023136"/>
    </source>
</evidence>
<accession>A0A523YLJ7</accession>